<reference evidence="2 3" key="1">
    <citation type="submission" date="2020-02" db="EMBL/GenBank/DDBJ databases">
        <title>complete genome sequence of Rhodobacteraceae bacterium.</title>
        <authorList>
            <person name="Park J."/>
            <person name="Kim Y.-S."/>
            <person name="Kim K.-H."/>
        </authorList>
    </citation>
    <scope>NUCLEOTIDE SEQUENCE [LARGE SCALE GENOMIC DNA]</scope>
    <source>
        <strain evidence="2 3">RR4-56</strain>
    </source>
</reference>
<dbReference type="Gene3D" id="3.60.21.10">
    <property type="match status" value="1"/>
</dbReference>
<evidence type="ECO:0000313" key="2">
    <source>
        <dbReference type="EMBL" id="QIE57032.1"/>
    </source>
</evidence>
<dbReference type="GO" id="GO:0005737">
    <property type="term" value="C:cytoplasm"/>
    <property type="evidence" value="ECO:0007669"/>
    <property type="project" value="TreeGrafter"/>
</dbReference>
<dbReference type="Pfam" id="PF00149">
    <property type="entry name" value="Metallophos"/>
    <property type="match status" value="1"/>
</dbReference>
<name>A0A7L5BZ71_9RHOB</name>
<dbReference type="AlphaFoldDB" id="A0A7L5BZ71"/>
<dbReference type="InterPro" id="IPR004843">
    <property type="entry name" value="Calcineurin-like_PHP"/>
</dbReference>
<feature type="domain" description="Calcineurin-like phosphoesterase" evidence="1">
    <location>
        <begin position="9"/>
        <end position="212"/>
    </location>
</feature>
<dbReference type="Proteomes" id="UP000503336">
    <property type="component" value="Chromosome"/>
</dbReference>
<accession>A0A7L5BZ71</accession>
<protein>
    <submittedName>
        <fullName evidence="2">Serine/threonine protein phosphatase</fullName>
    </submittedName>
</protein>
<evidence type="ECO:0000313" key="3">
    <source>
        <dbReference type="Proteomes" id="UP000503336"/>
    </source>
</evidence>
<dbReference type="PANTHER" id="PTHR42850">
    <property type="entry name" value="METALLOPHOSPHOESTERASE"/>
    <property type="match status" value="1"/>
</dbReference>
<dbReference type="InterPro" id="IPR050126">
    <property type="entry name" value="Ap4A_hydrolase"/>
</dbReference>
<dbReference type="EMBL" id="CP049056">
    <property type="protein sequence ID" value="QIE57032.1"/>
    <property type="molecule type" value="Genomic_DNA"/>
</dbReference>
<organism evidence="2 3">
    <name type="scientific">Pikeienuella piscinae</name>
    <dbReference type="NCBI Taxonomy" id="2748098"/>
    <lineage>
        <taxon>Bacteria</taxon>
        <taxon>Pseudomonadati</taxon>
        <taxon>Pseudomonadota</taxon>
        <taxon>Alphaproteobacteria</taxon>
        <taxon>Rhodobacterales</taxon>
        <taxon>Paracoccaceae</taxon>
        <taxon>Pikeienuella</taxon>
    </lineage>
</organism>
<sequence length="256" mass="27696">MSAAPGPERVYAIGDIHGRLDLLRAAHARIDADLAADPVAAHAIVHIGDYVDRGPESAGVLAYLAAGAAADAPWVNLLGNHDRMFFRYLVAPGGRDERLHPDFWWLHERLGGLDTLRSYGLELPEGATKARGDALHREARAAVPAAHFAFLAGLRRFWSWRGWFFAHAGVRPGVPLSQQEEDDLIWIRDPFLTSDADHGAVIVHGHTPVERVEDHGNRIAIDTGAGYGGPLSCLVIDAAGDGTRDGVRVLDGPVLR</sequence>
<keyword evidence="3" id="KW-1185">Reference proteome</keyword>
<dbReference type="KEGG" id="hdh:G5B40_17255"/>
<evidence type="ECO:0000259" key="1">
    <source>
        <dbReference type="Pfam" id="PF00149"/>
    </source>
</evidence>
<proteinExistence type="predicted"/>
<dbReference type="GO" id="GO:0008803">
    <property type="term" value="F:bis(5'-nucleosyl)-tetraphosphatase (symmetrical) activity"/>
    <property type="evidence" value="ECO:0007669"/>
    <property type="project" value="TreeGrafter"/>
</dbReference>
<dbReference type="InterPro" id="IPR029052">
    <property type="entry name" value="Metallo-depent_PP-like"/>
</dbReference>
<dbReference type="PANTHER" id="PTHR42850:SF4">
    <property type="entry name" value="ZINC-DEPENDENT ENDOPOLYPHOSPHATASE"/>
    <property type="match status" value="1"/>
</dbReference>
<dbReference type="GO" id="GO:0016791">
    <property type="term" value="F:phosphatase activity"/>
    <property type="evidence" value="ECO:0007669"/>
    <property type="project" value="TreeGrafter"/>
</dbReference>
<dbReference type="SUPFAM" id="SSF56300">
    <property type="entry name" value="Metallo-dependent phosphatases"/>
    <property type="match status" value="1"/>
</dbReference>
<dbReference type="GO" id="GO:0110154">
    <property type="term" value="P:RNA decapping"/>
    <property type="evidence" value="ECO:0007669"/>
    <property type="project" value="TreeGrafter"/>
</dbReference>
<dbReference type="RefSeq" id="WP_165101213.1">
    <property type="nucleotide sequence ID" value="NZ_CP049056.1"/>
</dbReference>
<gene>
    <name evidence="2" type="ORF">G5B40_17255</name>
</gene>